<reference evidence="1" key="1">
    <citation type="submission" date="2022-02" db="EMBL/GenBank/DDBJ databases">
        <title>Plant Genome Project.</title>
        <authorList>
            <person name="Zhang R.-G."/>
        </authorList>
    </citation>
    <scope>NUCLEOTIDE SEQUENCE</scope>
    <source>
        <strain evidence="1">AT1</strain>
    </source>
</reference>
<name>A0ACC0NG06_RHOML</name>
<proteinExistence type="predicted"/>
<evidence type="ECO:0000313" key="2">
    <source>
        <dbReference type="Proteomes" id="UP001062846"/>
    </source>
</evidence>
<keyword evidence="2" id="KW-1185">Reference proteome</keyword>
<organism evidence="1 2">
    <name type="scientific">Rhododendron molle</name>
    <name type="common">Chinese azalea</name>
    <name type="synonym">Azalea mollis</name>
    <dbReference type="NCBI Taxonomy" id="49168"/>
    <lineage>
        <taxon>Eukaryota</taxon>
        <taxon>Viridiplantae</taxon>
        <taxon>Streptophyta</taxon>
        <taxon>Embryophyta</taxon>
        <taxon>Tracheophyta</taxon>
        <taxon>Spermatophyta</taxon>
        <taxon>Magnoliopsida</taxon>
        <taxon>eudicotyledons</taxon>
        <taxon>Gunneridae</taxon>
        <taxon>Pentapetalae</taxon>
        <taxon>asterids</taxon>
        <taxon>Ericales</taxon>
        <taxon>Ericaceae</taxon>
        <taxon>Ericoideae</taxon>
        <taxon>Rhodoreae</taxon>
        <taxon>Rhododendron</taxon>
    </lineage>
</organism>
<sequence length="976" mass="109485">MTTTTTPPSSSPPPPPLPPPQLIVLIRVLTLLILTKTTTTTTTSATTTTAVTLPPPPQRHYHNDHHHHHHHHNATTIMTTIIITIAATATTMSPPPPPPQLTVLIRKKINTVNCPGEVVVAVTKVAWWWRRSCGGDGGGGGGGGGDVVVAAAALWWRRHCECYGHPYKAEIEALLRSPRVEFDEGNVDLELKESYVWIETEFQLEELVGVLSKERVFAVDTEQHSLRSFLGFTALIQISTRGKDYLVDTIALHDVMGILRPIFANSAICKVFHGADNDVLWLQRDFHIYVVNLFDTAKACEVLSKPQKSLAYLLETYCGVATNKQLQREDWRQRPLPVEMVQYARTDAHFLLDIARCLASELMQQDSACPDDKFRFVLEASRRSNAICLQLFSKEIEAFPGESAASSIMSRNLNDQGGLSPHSQDKQFQGLVQRLCAWRDLMTMLLLLLHTEYETEIYDTISQADLDNDSLNLQSPSSVICSHLEDFDYLFHDDMNNLEDLFLLILQKHLGPNGSCPLSVYNYALLSKTNLKLTNMLVSKKNGFARAKQAGKKASRQLFVQKFSCKAPVYHNCRIYANDGRLLCYCDRRKLEWYLHRDLAKLVEEDPPAIMLLFEPKGRPEDEGNDFYIQSKKNLCVGCGEGNHYLRYRIIPSCYRMHFPEHLKSHRSHDIVLLCVDCHEVAHAAAEKYKRQIATEFGIPLFVRKVVDYTQEQDAFGSSATVEEAGVSPLQLRTAAMALLRHGPRMPSERREELMQIVSKYYGGKEISMEDLEKALLVGMSPHERRRLRKKKGLALKETNGDVFPEEDSRGDMATCATVDASNTYTIIGPHAYTGENCSKEGSNLMVAEDLDVRGLSLHPDSEVNGDINLDGTSVSESKCVPIMDAYFNESGGPSSGTVNLVHHRTEGTILPKHSSKLSLLGHGPHGKQVVDHLLKAYGEDGIRQFCQKWRQVFVEAIHPRFLPAGWDVMHRFTAS</sequence>
<accession>A0ACC0NG06</accession>
<evidence type="ECO:0000313" key="1">
    <source>
        <dbReference type="EMBL" id="KAI8551941.1"/>
    </source>
</evidence>
<dbReference type="EMBL" id="CM046393">
    <property type="protein sequence ID" value="KAI8551941.1"/>
    <property type="molecule type" value="Genomic_DNA"/>
</dbReference>
<gene>
    <name evidence="1" type="ORF">RHMOL_Rhmol06G0226300</name>
</gene>
<comment type="caution">
    <text evidence="1">The sequence shown here is derived from an EMBL/GenBank/DDBJ whole genome shotgun (WGS) entry which is preliminary data.</text>
</comment>
<protein>
    <submittedName>
        <fullName evidence="1">Uncharacterized protein</fullName>
    </submittedName>
</protein>
<dbReference type="Proteomes" id="UP001062846">
    <property type="component" value="Chromosome 6"/>
</dbReference>